<proteinExistence type="predicted"/>
<evidence type="ECO:0000313" key="2">
    <source>
        <dbReference type="EMBL" id="ONU76367.1"/>
    </source>
</evidence>
<dbReference type="Proteomes" id="UP000188543">
    <property type="component" value="Unassembled WGS sequence"/>
</dbReference>
<feature type="region of interest" description="Disordered" evidence="1">
    <location>
        <begin position="36"/>
        <end position="60"/>
    </location>
</feature>
<dbReference type="EMBL" id="MUTJ01000100">
    <property type="protein sequence ID" value="ONU76367.1"/>
    <property type="molecule type" value="Genomic_DNA"/>
</dbReference>
<evidence type="ECO:0000256" key="1">
    <source>
        <dbReference type="SAM" id="MobiDB-lite"/>
    </source>
</evidence>
<sequence>MERSFTMYRLRMVADSATQARPGESPTIVMRGRPVRAMRSRPAMRPGTTQRHTMQCGAAR</sequence>
<organism evidence="2 3">
    <name type="scientific">Burkholderia cenocepacia</name>
    <dbReference type="NCBI Taxonomy" id="95486"/>
    <lineage>
        <taxon>Bacteria</taxon>
        <taxon>Pseudomonadati</taxon>
        <taxon>Pseudomonadota</taxon>
        <taxon>Betaproteobacteria</taxon>
        <taxon>Burkholderiales</taxon>
        <taxon>Burkholderiaceae</taxon>
        <taxon>Burkholderia</taxon>
        <taxon>Burkholderia cepacia complex</taxon>
    </lineage>
</organism>
<accession>A0A1V2VUF8</accession>
<protein>
    <submittedName>
        <fullName evidence="2">Uncharacterized protein</fullName>
    </submittedName>
</protein>
<gene>
    <name evidence="2" type="ORF">A8E72_34200</name>
</gene>
<reference evidence="2 3" key="1">
    <citation type="submission" date="2016-08" db="EMBL/GenBank/DDBJ databases">
        <authorList>
            <person name="Seilhamer J.J."/>
        </authorList>
    </citation>
    <scope>NUCLEOTIDE SEQUENCE [LARGE SCALE GENOMIC DNA]</scope>
    <source>
        <strain evidence="2 3">VC14762</strain>
    </source>
</reference>
<evidence type="ECO:0000313" key="3">
    <source>
        <dbReference type="Proteomes" id="UP000188543"/>
    </source>
</evidence>
<name>A0A1V2VUF8_9BURK</name>
<dbReference type="AlphaFoldDB" id="A0A1V2VUF8"/>
<comment type="caution">
    <text evidence="2">The sequence shown here is derived from an EMBL/GenBank/DDBJ whole genome shotgun (WGS) entry which is preliminary data.</text>
</comment>